<evidence type="ECO:0000313" key="4">
    <source>
        <dbReference type="Proteomes" id="UP000503004"/>
    </source>
</evidence>
<evidence type="ECO:0000256" key="1">
    <source>
        <dbReference type="SAM" id="MobiDB-lite"/>
    </source>
</evidence>
<dbReference type="Proteomes" id="UP000503004">
    <property type="component" value="Chromosome"/>
</dbReference>
<dbReference type="KEGG" id="metu:GNH96_04255"/>
<gene>
    <name evidence="3" type="ORF">GNH96_04255</name>
</gene>
<feature type="region of interest" description="Disordered" evidence="1">
    <location>
        <begin position="100"/>
        <end position="122"/>
    </location>
</feature>
<protein>
    <recommendedName>
        <fullName evidence="2">Metalloprotease TldD/E C-terminal domain-containing protein</fullName>
    </recommendedName>
</protein>
<organism evidence="3 4">
    <name type="scientific">Methylococcus geothermalis</name>
    <dbReference type="NCBI Taxonomy" id="2681310"/>
    <lineage>
        <taxon>Bacteria</taxon>
        <taxon>Pseudomonadati</taxon>
        <taxon>Pseudomonadota</taxon>
        <taxon>Gammaproteobacteria</taxon>
        <taxon>Methylococcales</taxon>
        <taxon>Methylococcaceae</taxon>
        <taxon>Methylococcus</taxon>
    </lineage>
</organism>
<evidence type="ECO:0000259" key="2">
    <source>
        <dbReference type="Pfam" id="PF19289"/>
    </source>
</evidence>
<dbReference type="GO" id="GO:0006508">
    <property type="term" value="P:proteolysis"/>
    <property type="evidence" value="ECO:0007669"/>
    <property type="project" value="InterPro"/>
</dbReference>
<dbReference type="GO" id="GO:0008237">
    <property type="term" value="F:metallopeptidase activity"/>
    <property type="evidence" value="ECO:0007669"/>
    <property type="project" value="InterPro"/>
</dbReference>
<dbReference type="PANTHER" id="PTHR43666:SF1">
    <property type="entry name" value="CONSERVED PROTEIN"/>
    <property type="match status" value="1"/>
</dbReference>
<dbReference type="SUPFAM" id="SSF111283">
    <property type="entry name" value="Putative modulator of DNA gyrase, PmbA/TldD"/>
    <property type="match status" value="1"/>
</dbReference>
<dbReference type="AlphaFoldDB" id="A0A858Q627"/>
<dbReference type="PANTHER" id="PTHR43666">
    <property type="entry name" value="TLDD PROTEIN"/>
    <property type="match status" value="1"/>
</dbReference>
<proteinExistence type="predicted"/>
<feature type="domain" description="Metalloprotease TldD/E C-terminal" evidence="2">
    <location>
        <begin position="225"/>
        <end position="452"/>
    </location>
</feature>
<dbReference type="InterPro" id="IPR036059">
    <property type="entry name" value="TldD/PmbA_sf"/>
</dbReference>
<sequence length="454" mass="49797">MSFARDAHRLLERLSDGAFAALRPWEAASLSLAGEDQTYLRFNAGKIRQATGVRQLRLALDFRSQDRQVRFTTDLSGQETQDLCSLHAMLAQARSEAAALPPDPFATPLENHGQSEEWQEGESPATEGVVEQIATATADIDFAGLFATGLQVRGVRNSEGQSHWYSASGFFLDYSLFTVNSEGENKAVKGLLSGADWNGARLSAALDADRRLLAQLQYPSRALPPGEYRVYLAPAAVAHLVDLLSWGAVSYGAWKKGGSALRRWIEGEVPLSEKFSLRENFALGLGPRFNSCGEIAPMTVPIADRGKPKNLLIGARSAREYGVVSNGAESGPWSEEQLRSPEILPGNLPERDALKRLDSGLYIGNLHYLNWSDLQSARLTGMTRYACFLVEHGEIVAPIRDLRFDDSLYRIFGTELEALSDEARLFPATDTYEQRSLGGAKVPGMLLSGFRLTL</sequence>
<dbReference type="InterPro" id="IPR045569">
    <property type="entry name" value="Metalloprtase-TldD/E_C"/>
</dbReference>
<dbReference type="EMBL" id="CP046565">
    <property type="protein sequence ID" value="QJD29254.1"/>
    <property type="molecule type" value="Genomic_DNA"/>
</dbReference>
<accession>A0A858Q627</accession>
<keyword evidence="4" id="KW-1185">Reference proteome</keyword>
<evidence type="ECO:0000313" key="3">
    <source>
        <dbReference type="EMBL" id="QJD29254.1"/>
    </source>
</evidence>
<name>A0A858Q627_9GAMM</name>
<dbReference type="RefSeq" id="WP_169602546.1">
    <property type="nucleotide sequence ID" value="NZ_CP046565.1"/>
</dbReference>
<dbReference type="Pfam" id="PF19289">
    <property type="entry name" value="PmbA_TldD_3rd"/>
    <property type="match status" value="1"/>
</dbReference>
<reference evidence="4" key="1">
    <citation type="submission" date="2019-12" db="EMBL/GenBank/DDBJ databases">
        <authorList>
            <person name="Awala S.I."/>
            <person name="Rhee S.K."/>
        </authorList>
    </citation>
    <scope>NUCLEOTIDE SEQUENCE [LARGE SCALE GENOMIC DNA]</scope>
    <source>
        <strain evidence="4">IM1</strain>
    </source>
</reference>